<proteinExistence type="predicted"/>
<evidence type="ECO:0000313" key="2">
    <source>
        <dbReference type="EMBL" id="KAG8238540.1"/>
    </source>
</evidence>
<feature type="domain" description="Tc1-like transposase DDE" evidence="1">
    <location>
        <begin position="48"/>
        <end position="172"/>
    </location>
</feature>
<sequence>MLEGLSTGLKRQIGKGLRFVILSAGSDQGFVESARLVYPAKKNTGDYHDEMDSRRFEEWFKSQLLPNIKEDSVVVMGNASYHSRKREKIPITSSKKEEFKIWLTSRGIEYPEKSLKIELIKIDDSVRSKYTIYEVDETAKEKNIIECRLPPYHCELNPIELVWSLLKRHIAVHNISFHVKEMQSLIEKAFEVITTDNWASYCQHFQKVEDNI</sequence>
<evidence type="ECO:0000313" key="3">
    <source>
        <dbReference type="Proteomes" id="UP000792457"/>
    </source>
</evidence>
<evidence type="ECO:0000259" key="1">
    <source>
        <dbReference type="Pfam" id="PF13358"/>
    </source>
</evidence>
<dbReference type="InterPro" id="IPR036397">
    <property type="entry name" value="RNaseH_sf"/>
</dbReference>
<gene>
    <name evidence="2" type="ORF">J437_LFUL018354</name>
</gene>
<comment type="caution">
    <text evidence="2">The sequence shown here is derived from an EMBL/GenBank/DDBJ whole genome shotgun (WGS) entry which is preliminary data.</text>
</comment>
<dbReference type="EMBL" id="KZ309367">
    <property type="protein sequence ID" value="KAG8238540.1"/>
    <property type="molecule type" value="Genomic_DNA"/>
</dbReference>
<protein>
    <recommendedName>
        <fullName evidence="1">Tc1-like transposase DDE domain-containing protein</fullName>
    </recommendedName>
</protein>
<dbReference type="Gene3D" id="3.30.420.10">
    <property type="entry name" value="Ribonuclease H-like superfamily/Ribonuclease H"/>
    <property type="match status" value="1"/>
</dbReference>
<dbReference type="AlphaFoldDB" id="A0A8K0KPD1"/>
<reference evidence="2" key="2">
    <citation type="submission" date="2017-10" db="EMBL/GenBank/DDBJ databases">
        <title>Ladona fulva Genome sequencing and assembly.</title>
        <authorList>
            <person name="Murali S."/>
            <person name="Richards S."/>
            <person name="Bandaranaike D."/>
            <person name="Bellair M."/>
            <person name="Blankenburg K."/>
            <person name="Chao H."/>
            <person name="Dinh H."/>
            <person name="Doddapaneni H."/>
            <person name="Dugan-Rocha S."/>
            <person name="Elkadiri S."/>
            <person name="Gnanaolivu R."/>
            <person name="Hernandez B."/>
            <person name="Skinner E."/>
            <person name="Javaid M."/>
            <person name="Lee S."/>
            <person name="Li M."/>
            <person name="Ming W."/>
            <person name="Munidasa M."/>
            <person name="Muniz J."/>
            <person name="Nguyen L."/>
            <person name="Hughes D."/>
            <person name="Osuji N."/>
            <person name="Pu L.-L."/>
            <person name="Puazo M."/>
            <person name="Qu C."/>
            <person name="Quiroz J."/>
            <person name="Raj R."/>
            <person name="Weissenberger G."/>
            <person name="Xin Y."/>
            <person name="Zou X."/>
            <person name="Han Y."/>
            <person name="Worley K."/>
            <person name="Muzny D."/>
            <person name="Gibbs R."/>
        </authorList>
    </citation>
    <scope>NUCLEOTIDE SEQUENCE</scope>
    <source>
        <strain evidence="2">Sampled in the wild</strain>
    </source>
</reference>
<name>A0A8K0KPD1_LADFU</name>
<dbReference type="GO" id="GO:0003676">
    <property type="term" value="F:nucleic acid binding"/>
    <property type="evidence" value="ECO:0007669"/>
    <property type="project" value="InterPro"/>
</dbReference>
<dbReference type="PANTHER" id="PTHR33939">
    <property type="entry name" value="PROTEIN CBG22215"/>
    <property type="match status" value="1"/>
</dbReference>
<reference evidence="2" key="1">
    <citation type="submission" date="2013-04" db="EMBL/GenBank/DDBJ databases">
        <authorList>
            <person name="Qu J."/>
            <person name="Murali S.C."/>
            <person name="Bandaranaike D."/>
            <person name="Bellair M."/>
            <person name="Blankenburg K."/>
            <person name="Chao H."/>
            <person name="Dinh H."/>
            <person name="Doddapaneni H."/>
            <person name="Downs B."/>
            <person name="Dugan-Rocha S."/>
            <person name="Elkadiri S."/>
            <person name="Gnanaolivu R.D."/>
            <person name="Hernandez B."/>
            <person name="Javaid M."/>
            <person name="Jayaseelan J.C."/>
            <person name="Lee S."/>
            <person name="Li M."/>
            <person name="Ming W."/>
            <person name="Munidasa M."/>
            <person name="Muniz J."/>
            <person name="Nguyen L."/>
            <person name="Ongeri F."/>
            <person name="Osuji N."/>
            <person name="Pu L.-L."/>
            <person name="Puazo M."/>
            <person name="Qu C."/>
            <person name="Quiroz J."/>
            <person name="Raj R."/>
            <person name="Weissenberger G."/>
            <person name="Xin Y."/>
            <person name="Zou X."/>
            <person name="Han Y."/>
            <person name="Richards S."/>
            <person name="Worley K."/>
            <person name="Muzny D."/>
            <person name="Gibbs R."/>
        </authorList>
    </citation>
    <scope>NUCLEOTIDE SEQUENCE</scope>
    <source>
        <strain evidence="2">Sampled in the wild</strain>
    </source>
</reference>
<dbReference type="InterPro" id="IPR038717">
    <property type="entry name" value="Tc1-like_DDE_dom"/>
</dbReference>
<organism evidence="2 3">
    <name type="scientific">Ladona fulva</name>
    <name type="common">Scarce chaser dragonfly</name>
    <name type="synonym">Libellula fulva</name>
    <dbReference type="NCBI Taxonomy" id="123851"/>
    <lineage>
        <taxon>Eukaryota</taxon>
        <taxon>Metazoa</taxon>
        <taxon>Ecdysozoa</taxon>
        <taxon>Arthropoda</taxon>
        <taxon>Hexapoda</taxon>
        <taxon>Insecta</taxon>
        <taxon>Pterygota</taxon>
        <taxon>Palaeoptera</taxon>
        <taxon>Odonata</taxon>
        <taxon>Epiprocta</taxon>
        <taxon>Anisoptera</taxon>
        <taxon>Libelluloidea</taxon>
        <taxon>Libellulidae</taxon>
        <taxon>Ladona</taxon>
    </lineage>
</organism>
<keyword evidence="3" id="KW-1185">Reference proteome</keyword>
<dbReference type="OrthoDB" id="10039611at2759"/>
<dbReference type="Proteomes" id="UP000792457">
    <property type="component" value="Unassembled WGS sequence"/>
</dbReference>
<dbReference type="PANTHER" id="PTHR33939:SF1">
    <property type="entry name" value="DUF4371 DOMAIN-CONTAINING PROTEIN"/>
    <property type="match status" value="1"/>
</dbReference>
<dbReference type="Pfam" id="PF13358">
    <property type="entry name" value="DDE_3"/>
    <property type="match status" value="1"/>
</dbReference>
<accession>A0A8K0KPD1</accession>